<dbReference type="PANTHER" id="PTHR37299">
    <property type="entry name" value="TRANSCRIPTIONAL REGULATOR-RELATED"/>
    <property type="match status" value="1"/>
</dbReference>
<dbReference type="SMART" id="SM00850">
    <property type="entry name" value="LytTR"/>
    <property type="match status" value="1"/>
</dbReference>
<proteinExistence type="predicted"/>
<dbReference type="PROSITE" id="PS50930">
    <property type="entry name" value="HTH_LYTTR"/>
    <property type="match status" value="1"/>
</dbReference>
<dbReference type="Pfam" id="PF04397">
    <property type="entry name" value="LytTR"/>
    <property type="match status" value="1"/>
</dbReference>
<evidence type="ECO:0000313" key="2">
    <source>
        <dbReference type="EMBL" id="MCS5489997.1"/>
    </source>
</evidence>
<protein>
    <submittedName>
        <fullName evidence="2">LytTR family transcriptional regulator</fullName>
    </submittedName>
</protein>
<dbReference type="InterPro" id="IPR007492">
    <property type="entry name" value="LytTR_DNA-bd_dom"/>
</dbReference>
<feature type="domain" description="HTH LytTR-type" evidence="1">
    <location>
        <begin position="32"/>
        <end position="130"/>
    </location>
</feature>
<comment type="caution">
    <text evidence="2">The sequence shown here is derived from an EMBL/GenBank/DDBJ whole genome shotgun (WGS) entry which is preliminary data.</text>
</comment>
<accession>A0ABT2G7T2</accession>
<name>A0ABT2G7T2_9BACT</name>
<sequence>MRELIEGVKKNGNGNGQAALENTSRLLIKDAIFVRQEGALVKVKFQDILWLQADGNYTTLITKGFGVSVRNILKDFEDVLPKDQFMRIHKSYIVRLEEITSISTREVKVEEHSIPVGRTYYQRLIEGIQKLGGE</sequence>
<dbReference type="RefSeq" id="WP_259413677.1">
    <property type="nucleotide sequence ID" value="NZ_JANWGH010000001.1"/>
</dbReference>
<dbReference type="PANTHER" id="PTHR37299:SF1">
    <property type="entry name" value="STAGE 0 SPORULATION PROTEIN A HOMOLOG"/>
    <property type="match status" value="1"/>
</dbReference>
<organism evidence="2 3">
    <name type="scientific">Algoriphagus limi</name>
    <dbReference type="NCBI Taxonomy" id="2975273"/>
    <lineage>
        <taxon>Bacteria</taxon>
        <taxon>Pseudomonadati</taxon>
        <taxon>Bacteroidota</taxon>
        <taxon>Cytophagia</taxon>
        <taxon>Cytophagales</taxon>
        <taxon>Cyclobacteriaceae</taxon>
        <taxon>Algoriphagus</taxon>
    </lineage>
</organism>
<evidence type="ECO:0000259" key="1">
    <source>
        <dbReference type="PROSITE" id="PS50930"/>
    </source>
</evidence>
<dbReference type="InterPro" id="IPR046947">
    <property type="entry name" value="LytR-like"/>
</dbReference>
<dbReference type="Gene3D" id="2.40.50.1020">
    <property type="entry name" value="LytTr DNA-binding domain"/>
    <property type="match status" value="1"/>
</dbReference>
<reference evidence="2 3" key="1">
    <citation type="submission" date="2022-08" db="EMBL/GenBank/DDBJ databases">
        <title>Algoriphagus sp. CAU 1643 isolated from mud.</title>
        <authorList>
            <person name="Kim W."/>
        </authorList>
    </citation>
    <scope>NUCLEOTIDE SEQUENCE [LARGE SCALE GENOMIC DNA]</scope>
    <source>
        <strain evidence="2 3">CAU 1643</strain>
    </source>
</reference>
<keyword evidence="3" id="KW-1185">Reference proteome</keyword>
<gene>
    <name evidence="2" type="ORF">NY014_06125</name>
</gene>
<dbReference type="EMBL" id="JANWGH010000001">
    <property type="protein sequence ID" value="MCS5489997.1"/>
    <property type="molecule type" value="Genomic_DNA"/>
</dbReference>
<evidence type="ECO:0000313" key="3">
    <source>
        <dbReference type="Proteomes" id="UP001206788"/>
    </source>
</evidence>
<dbReference type="Proteomes" id="UP001206788">
    <property type="component" value="Unassembled WGS sequence"/>
</dbReference>